<feature type="transmembrane region" description="Helical" evidence="7">
    <location>
        <begin position="272"/>
        <end position="294"/>
    </location>
</feature>
<dbReference type="Pfam" id="PF00528">
    <property type="entry name" value="BPD_transp_1"/>
    <property type="match status" value="1"/>
</dbReference>
<protein>
    <submittedName>
        <fullName evidence="9">Carbohydrate ABC transporter permease</fullName>
    </submittedName>
</protein>
<evidence type="ECO:0000259" key="8">
    <source>
        <dbReference type="PROSITE" id="PS50928"/>
    </source>
</evidence>
<keyword evidence="5 7" id="KW-1133">Transmembrane helix</keyword>
<evidence type="ECO:0000256" key="7">
    <source>
        <dbReference type="RuleBase" id="RU363032"/>
    </source>
</evidence>
<evidence type="ECO:0000256" key="4">
    <source>
        <dbReference type="ARBA" id="ARBA00022692"/>
    </source>
</evidence>
<evidence type="ECO:0000313" key="10">
    <source>
        <dbReference type="Proteomes" id="UP001596413"/>
    </source>
</evidence>
<dbReference type="PROSITE" id="PS50928">
    <property type="entry name" value="ABC_TM1"/>
    <property type="match status" value="1"/>
</dbReference>
<keyword evidence="4 7" id="KW-0812">Transmembrane</keyword>
<keyword evidence="10" id="KW-1185">Reference proteome</keyword>
<feature type="domain" description="ABC transmembrane type-1" evidence="8">
    <location>
        <begin position="77"/>
        <end position="293"/>
    </location>
</feature>
<dbReference type="CDD" id="cd06261">
    <property type="entry name" value="TM_PBP2"/>
    <property type="match status" value="1"/>
</dbReference>
<dbReference type="Gene3D" id="1.10.3720.10">
    <property type="entry name" value="MetI-like"/>
    <property type="match status" value="1"/>
</dbReference>
<dbReference type="InterPro" id="IPR000515">
    <property type="entry name" value="MetI-like"/>
</dbReference>
<comment type="subcellular location">
    <subcellularLocation>
        <location evidence="1 7">Cell membrane</location>
        <topology evidence="1 7">Multi-pass membrane protein</topology>
    </subcellularLocation>
</comment>
<keyword evidence="3" id="KW-1003">Cell membrane</keyword>
<feature type="transmembrane region" description="Helical" evidence="7">
    <location>
        <begin position="115"/>
        <end position="138"/>
    </location>
</feature>
<feature type="transmembrane region" description="Helical" evidence="7">
    <location>
        <begin position="224"/>
        <end position="246"/>
    </location>
</feature>
<evidence type="ECO:0000256" key="1">
    <source>
        <dbReference type="ARBA" id="ARBA00004651"/>
    </source>
</evidence>
<reference evidence="10" key="1">
    <citation type="journal article" date="2019" name="Int. J. Syst. Evol. Microbiol.">
        <title>The Global Catalogue of Microorganisms (GCM) 10K type strain sequencing project: providing services to taxonomists for standard genome sequencing and annotation.</title>
        <authorList>
            <consortium name="The Broad Institute Genomics Platform"/>
            <consortium name="The Broad Institute Genome Sequencing Center for Infectious Disease"/>
            <person name="Wu L."/>
            <person name="Ma J."/>
        </authorList>
    </citation>
    <scope>NUCLEOTIDE SEQUENCE [LARGE SCALE GENOMIC DNA]</scope>
    <source>
        <strain evidence="10">CGMCC 1.13681</strain>
    </source>
</reference>
<evidence type="ECO:0000313" key="9">
    <source>
        <dbReference type="EMBL" id="MFC7221123.1"/>
    </source>
</evidence>
<dbReference type="InterPro" id="IPR050809">
    <property type="entry name" value="UgpAE/MalFG_permease"/>
</dbReference>
<organism evidence="9 10">
    <name type="scientific">Streptomyces polyrhachis</name>
    <dbReference type="NCBI Taxonomy" id="1282885"/>
    <lineage>
        <taxon>Bacteria</taxon>
        <taxon>Bacillati</taxon>
        <taxon>Actinomycetota</taxon>
        <taxon>Actinomycetes</taxon>
        <taxon>Kitasatosporales</taxon>
        <taxon>Streptomycetaceae</taxon>
        <taxon>Streptomyces</taxon>
    </lineage>
</organism>
<comment type="similarity">
    <text evidence="7">Belongs to the binding-protein-dependent transport system permease family.</text>
</comment>
<dbReference type="EMBL" id="JBHSZO010000051">
    <property type="protein sequence ID" value="MFC7221123.1"/>
    <property type="molecule type" value="Genomic_DNA"/>
</dbReference>
<keyword evidence="2 7" id="KW-0813">Transport</keyword>
<dbReference type="Proteomes" id="UP001596413">
    <property type="component" value="Unassembled WGS sequence"/>
</dbReference>
<evidence type="ECO:0000256" key="6">
    <source>
        <dbReference type="ARBA" id="ARBA00023136"/>
    </source>
</evidence>
<gene>
    <name evidence="9" type="ORF">ACFQLX_23615</name>
</gene>
<keyword evidence="6 7" id="KW-0472">Membrane</keyword>
<dbReference type="InterPro" id="IPR035906">
    <property type="entry name" value="MetI-like_sf"/>
</dbReference>
<feature type="transmembrane region" description="Helical" evidence="7">
    <location>
        <begin position="81"/>
        <end position="103"/>
    </location>
</feature>
<evidence type="ECO:0000256" key="5">
    <source>
        <dbReference type="ARBA" id="ARBA00022989"/>
    </source>
</evidence>
<dbReference type="SUPFAM" id="SSF161098">
    <property type="entry name" value="MetI-like"/>
    <property type="match status" value="1"/>
</dbReference>
<feature type="transmembrane region" description="Helical" evidence="7">
    <location>
        <begin position="12"/>
        <end position="36"/>
    </location>
</feature>
<sequence length="305" mass="33699">MSLTSRARLRAGAALPYLLLLPALLATAALLVWPLVKNALLSLQNLNMRQLIQHLTEWNGVENYTETLGSEQFWRVTARSIAFTAANVALIMVLGTLVGLLLARLGRRMRLTLSVGLILAWAMPVIAATTVFQWLFAARFGVVNSLLDTLGWHAMADYNWTGGQLSTLFVVTLLLVWQSIPFVAFNLYAATTTIPAELYEAARLDGAGAVKLFTTVTYPFLRPFLLATTFLEVIWIFKSFAQLFAINEGGPERLTETLPVYAFVEGVGNQHYGMGAAISVLTILVLLGLTSYYLRLTLKQEEEQP</sequence>
<name>A0ABW2GK48_9ACTN</name>
<evidence type="ECO:0000256" key="3">
    <source>
        <dbReference type="ARBA" id="ARBA00022475"/>
    </source>
</evidence>
<dbReference type="RefSeq" id="WP_386418268.1">
    <property type="nucleotide sequence ID" value="NZ_JBHSZO010000051.1"/>
</dbReference>
<comment type="caution">
    <text evidence="9">The sequence shown here is derived from an EMBL/GenBank/DDBJ whole genome shotgun (WGS) entry which is preliminary data.</text>
</comment>
<dbReference type="PANTHER" id="PTHR43227">
    <property type="entry name" value="BLL4140 PROTEIN"/>
    <property type="match status" value="1"/>
</dbReference>
<accession>A0ABW2GK48</accession>
<dbReference type="PANTHER" id="PTHR43227:SF8">
    <property type="entry name" value="DIACETYLCHITOBIOSE UPTAKE SYSTEM PERMEASE PROTEIN DASB"/>
    <property type="match status" value="1"/>
</dbReference>
<evidence type="ECO:0000256" key="2">
    <source>
        <dbReference type="ARBA" id="ARBA00022448"/>
    </source>
</evidence>
<proteinExistence type="inferred from homology"/>